<gene>
    <name evidence="1" type="ORF">METZ01_LOCUS439367</name>
</gene>
<accession>A0A382YTG4</accession>
<feature type="non-terminal residue" evidence="1">
    <location>
        <position position="1"/>
    </location>
</feature>
<sequence>RSRACRLCCPASPRTRYRPRVAFL</sequence>
<dbReference type="EMBL" id="UINC01178388">
    <property type="protein sequence ID" value="SVD86513.1"/>
    <property type="molecule type" value="Genomic_DNA"/>
</dbReference>
<dbReference type="AlphaFoldDB" id="A0A382YTG4"/>
<proteinExistence type="predicted"/>
<organism evidence="1">
    <name type="scientific">marine metagenome</name>
    <dbReference type="NCBI Taxonomy" id="408172"/>
    <lineage>
        <taxon>unclassified sequences</taxon>
        <taxon>metagenomes</taxon>
        <taxon>ecological metagenomes</taxon>
    </lineage>
</organism>
<protein>
    <submittedName>
        <fullName evidence="1">Uncharacterized protein</fullName>
    </submittedName>
</protein>
<evidence type="ECO:0000313" key="1">
    <source>
        <dbReference type="EMBL" id="SVD86513.1"/>
    </source>
</evidence>
<feature type="non-terminal residue" evidence="1">
    <location>
        <position position="24"/>
    </location>
</feature>
<name>A0A382YTG4_9ZZZZ</name>
<reference evidence="1" key="1">
    <citation type="submission" date="2018-05" db="EMBL/GenBank/DDBJ databases">
        <authorList>
            <person name="Lanie J.A."/>
            <person name="Ng W.-L."/>
            <person name="Kazmierczak K.M."/>
            <person name="Andrzejewski T.M."/>
            <person name="Davidsen T.M."/>
            <person name="Wayne K.J."/>
            <person name="Tettelin H."/>
            <person name="Glass J.I."/>
            <person name="Rusch D."/>
            <person name="Podicherti R."/>
            <person name="Tsui H.-C.T."/>
            <person name="Winkler M.E."/>
        </authorList>
    </citation>
    <scope>NUCLEOTIDE SEQUENCE</scope>
</reference>